<dbReference type="Gene3D" id="1.10.287.890">
    <property type="entry name" value="Crystal structure of tRNA isopentenylpyrophosphate transferase (bh2366) domain"/>
    <property type="match status" value="1"/>
</dbReference>
<dbReference type="Proteomes" id="UP000583929">
    <property type="component" value="Unassembled WGS sequence"/>
</dbReference>
<dbReference type="GO" id="GO:0009691">
    <property type="term" value="P:cytokinin biosynthetic process"/>
    <property type="evidence" value="ECO:0007669"/>
    <property type="project" value="UniProtKB-KW"/>
</dbReference>
<evidence type="ECO:0000256" key="1">
    <source>
        <dbReference type="ARBA" id="ARBA00005842"/>
    </source>
</evidence>
<evidence type="ECO:0000256" key="10">
    <source>
        <dbReference type="ARBA" id="ARBA00066838"/>
    </source>
</evidence>
<dbReference type="GO" id="GO:0006400">
    <property type="term" value="P:tRNA modification"/>
    <property type="evidence" value="ECO:0007669"/>
    <property type="project" value="TreeGrafter"/>
</dbReference>
<keyword evidence="13" id="KW-1185">Reference proteome</keyword>
<keyword evidence="5" id="KW-0067">ATP-binding</keyword>
<dbReference type="EMBL" id="JAATIQ010000235">
    <property type="protein sequence ID" value="KAF4368262.1"/>
    <property type="molecule type" value="Genomic_DNA"/>
</dbReference>
<dbReference type="PANTHER" id="PTHR11088">
    <property type="entry name" value="TRNA DIMETHYLALLYLTRANSFERASE"/>
    <property type="match status" value="1"/>
</dbReference>
<keyword evidence="3" id="KW-0203">Cytokinin biosynthesis</keyword>
<comment type="catalytic activity">
    <reaction evidence="7">
        <text>dimethylallyl diphosphate + ATP = N(6)-(dimethylallyl)adenosine 5'-triphosphate + diphosphate</text>
        <dbReference type="Rhea" id="RHEA:36331"/>
        <dbReference type="ChEBI" id="CHEBI:30616"/>
        <dbReference type="ChEBI" id="CHEBI:33019"/>
        <dbReference type="ChEBI" id="CHEBI:57623"/>
        <dbReference type="ChEBI" id="CHEBI:73532"/>
        <dbReference type="EC" id="2.5.1.112"/>
    </reaction>
</comment>
<comment type="similarity">
    <text evidence="1">Belongs to the IPP transferase family.</text>
</comment>
<accession>A0A803NRD2</accession>
<keyword evidence="4" id="KW-0547">Nucleotide-binding</keyword>
<evidence type="ECO:0000313" key="11">
    <source>
        <dbReference type="EMBL" id="KAF4368262.1"/>
    </source>
</evidence>
<dbReference type="FunFam" id="1.10.287.890:FF:000002">
    <property type="entry name" value="Adenylate isopentenyltransferase 5, chloroplastic"/>
    <property type="match status" value="1"/>
</dbReference>
<keyword evidence="6" id="KW-0809">Transit peptide</keyword>
<comment type="function">
    <text evidence="9">Involved in cytokinin biosynthesis. Catalyzes the transfer of an isopentenyl group from dimethylallyl diphosphate (DMAPP) to ATP and ADP.</text>
</comment>
<dbReference type="GO" id="GO:0009824">
    <property type="term" value="F:AMP dimethylallyltransferase activity"/>
    <property type="evidence" value="ECO:0007669"/>
    <property type="project" value="EnsemblPlants"/>
</dbReference>
<dbReference type="Pfam" id="PF01715">
    <property type="entry name" value="IPPT"/>
    <property type="match status" value="2"/>
</dbReference>
<dbReference type="Gene3D" id="3.40.50.300">
    <property type="entry name" value="P-loop containing nucleotide triphosphate hydrolases"/>
    <property type="match status" value="1"/>
</dbReference>
<dbReference type="OMA" id="IKANTCG"/>
<reference evidence="12 13" key="1">
    <citation type="journal article" date="2020" name="bioRxiv">
        <title>Sequence and annotation of 42 cannabis genomes reveals extensive copy number variation in cannabinoid synthesis and pathogen resistance genes.</title>
        <authorList>
            <person name="Mckernan K.J."/>
            <person name="Helbert Y."/>
            <person name="Kane L.T."/>
            <person name="Ebling H."/>
            <person name="Zhang L."/>
            <person name="Liu B."/>
            <person name="Eaton Z."/>
            <person name="Mclaughlin S."/>
            <person name="Kingan S."/>
            <person name="Baybayan P."/>
            <person name="Concepcion G."/>
            <person name="Jordan M."/>
            <person name="Riva A."/>
            <person name="Barbazuk W."/>
            <person name="Harkins T."/>
        </authorList>
    </citation>
    <scope>NUCLEOTIDE SEQUENCE [LARGE SCALE GENOMIC DNA]</scope>
    <source>
        <strain evidence="13">cv. Jamaican Lion 4</strain>
        <strain evidence="12">Father</strain>
        <tissue evidence="12">Leaf</tissue>
    </source>
</reference>
<dbReference type="GO" id="GO:0052381">
    <property type="term" value="F:tRNA dimethylallyltransferase activity"/>
    <property type="evidence" value="ECO:0007669"/>
    <property type="project" value="TreeGrafter"/>
</dbReference>
<dbReference type="EMBL" id="JAATIQ010000100">
    <property type="protein sequence ID" value="KAF4382760.1"/>
    <property type="molecule type" value="Genomic_DNA"/>
</dbReference>
<dbReference type="InterPro" id="IPR027417">
    <property type="entry name" value="P-loop_NTPase"/>
</dbReference>
<dbReference type="PANTHER" id="PTHR11088:SF91">
    <property type="entry name" value="ADENYLATE ISOPENTENYLTRANSFERASE 3, CHLOROPLASTIC"/>
    <property type="match status" value="1"/>
</dbReference>
<dbReference type="GO" id="GO:0005739">
    <property type="term" value="C:mitochondrion"/>
    <property type="evidence" value="ECO:0007669"/>
    <property type="project" value="TreeGrafter"/>
</dbReference>
<evidence type="ECO:0000256" key="9">
    <source>
        <dbReference type="ARBA" id="ARBA00055191"/>
    </source>
</evidence>
<dbReference type="GO" id="GO:0009536">
    <property type="term" value="C:plastid"/>
    <property type="evidence" value="ECO:0007669"/>
    <property type="project" value="EnsemblPlants"/>
</dbReference>
<evidence type="ECO:0000256" key="7">
    <source>
        <dbReference type="ARBA" id="ARBA00051744"/>
    </source>
</evidence>
<evidence type="ECO:0000313" key="12">
    <source>
        <dbReference type="EMBL" id="KAF4382760.1"/>
    </source>
</evidence>
<evidence type="ECO:0000256" key="6">
    <source>
        <dbReference type="ARBA" id="ARBA00022946"/>
    </source>
</evidence>
<sequence length="319" mass="36298">MMPVCKQLQPAVHIPPCGLKLNTFTQRRPKDKVVIVMGATGTGKSRLSIDLATLFPAEIINSDKMQIYEGLDIATNKITEEEQRGVPHHLLGVVKPNADFTAQDFCDMTSLAMEDILSHRKLPIIVGGSNSFIEHLVDDNYRSRYDCCFIWVDVFMPILHSYVSKRVDQMVRNGLIEEVRQMFDPNADYSKGIRRAIGVPEFDNYFRNETHLDSKTKSKLLEEAINEIKKNTCKLASRQLDNINRLRYIKDWKLHRLDATEVYQKRGKEADQAWNKLVSRRSAAIVGQFLRTETPLASSATHLSSLRDRLPAMAAAISH</sequence>
<dbReference type="GO" id="GO:0005634">
    <property type="term" value="C:nucleus"/>
    <property type="evidence" value="ECO:0007669"/>
    <property type="project" value="EnsemblPlants"/>
</dbReference>
<accession>A0A7J6GKA4</accession>
<name>A0A7J6GKA4_CANSA</name>
<organism evidence="12 13">
    <name type="scientific">Cannabis sativa</name>
    <name type="common">Hemp</name>
    <name type="synonym">Marijuana</name>
    <dbReference type="NCBI Taxonomy" id="3483"/>
    <lineage>
        <taxon>Eukaryota</taxon>
        <taxon>Viridiplantae</taxon>
        <taxon>Streptophyta</taxon>
        <taxon>Embryophyta</taxon>
        <taxon>Tracheophyta</taxon>
        <taxon>Spermatophyta</taxon>
        <taxon>Magnoliopsida</taxon>
        <taxon>eudicotyledons</taxon>
        <taxon>Gunneridae</taxon>
        <taxon>Pentapetalae</taxon>
        <taxon>rosids</taxon>
        <taxon>fabids</taxon>
        <taxon>Rosales</taxon>
        <taxon>Cannabaceae</taxon>
        <taxon>Cannabis</taxon>
    </lineage>
</organism>
<dbReference type="OrthoDB" id="775260at2759"/>
<evidence type="ECO:0000313" key="13">
    <source>
        <dbReference type="Proteomes" id="UP000583929"/>
    </source>
</evidence>
<dbReference type="AlphaFoldDB" id="A0A7J6GKA4"/>
<accession>A0A803NRD1</accession>
<dbReference type="SUPFAM" id="SSF52540">
    <property type="entry name" value="P-loop containing nucleoside triphosphate hydrolases"/>
    <property type="match status" value="1"/>
</dbReference>
<comment type="catalytic activity">
    <reaction evidence="8">
        <text>dimethylallyl diphosphate + ADP = N(6)-(dimethylallyl)adenosine 5'-diphosphate + diphosphate</text>
        <dbReference type="Rhea" id="RHEA:36327"/>
        <dbReference type="ChEBI" id="CHEBI:33019"/>
        <dbReference type="ChEBI" id="CHEBI:57623"/>
        <dbReference type="ChEBI" id="CHEBI:73533"/>
        <dbReference type="ChEBI" id="CHEBI:456216"/>
        <dbReference type="EC" id="2.5.1.112"/>
    </reaction>
</comment>
<evidence type="ECO:0000256" key="5">
    <source>
        <dbReference type="ARBA" id="ARBA00022840"/>
    </source>
</evidence>
<comment type="caution">
    <text evidence="12">The sequence shown here is derived from an EMBL/GenBank/DDBJ whole genome shotgun (WGS) entry which is preliminary data.</text>
</comment>
<keyword evidence="2" id="KW-0808">Transferase</keyword>
<dbReference type="InterPro" id="IPR039657">
    <property type="entry name" value="Dimethylallyltransferase"/>
</dbReference>
<dbReference type="GO" id="GO:0005524">
    <property type="term" value="F:ATP binding"/>
    <property type="evidence" value="ECO:0007669"/>
    <property type="project" value="UniProtKB-KW"/>
</dbReference>
<protein>
    <recommendedName>
        <fullName evidence="10">adenylate dimethylallyltransferase (ADP/ATP-dependent)</fullName>
        <ecNumber evidence="10">2.5.1.112</ecNumber>
    </recommendedName>
</protein>
<dbReference type="EC" id="2.5.1.112" evidence="10"/>
<gene>
    <name evidence="11" type="ORF">G4B88_008566</name>
    <name evidence="12" type="ORF">G4B88_021543</name>
</gene>
<evidence type="ECO:0000256" key="4">
    <source>
        <dbReference type="ARBA" id="ARBA00022741"/>
    </source>
</evidence>
<evidence type="ECO:0000256" key="8">
    <source>
        <dbReference type="ARBA" id="ARBA00052386"/>
    </source>
</evidence>
<evidence type="ECO:0000256" key="2">
    <source>
        <dbReference type="ARBA" id="ARBA00022679"/>
    </source>
</evidence>
<proteinExistence type="inferred from homology"/>
<evidence type="ECO:0000256" key="3">
    <source>
        <dbReference type="ARBA" id="ARBA00022712"/>
    </source>
</evidence>
<dbReference type="GO" id="GO:0052622">
    <property type="term" value="F:ATP/ADP dimethylallyltransferase activity"/>
    <property type="evidence" value="ECO:0007669"/>
    <property type="project" value="UniProtKB-EC"/>
</dbReference>